<dbReference type="Proteomes" id="UP000076449">
    <property type="component" value="Chromosome III"/>
</dbReference>
<feature type="compositionally biased region" description="Basic and acidic residues" evidence="1">
    <location>
        <begin position="281"/>
        <end position="293"/>
    </location>
</feature>
<feature type="compositionally biased region" description="Polar residues" evidence="1">
    <location>
        <begin position="191"/>
        <end position="200"/>
    </location>
</feature>
<dbReference type="AlphaFoldDB" id="A0A162CQB2"/>
<evidence type="ECO:0000313" key="2">
    <source>
        <dbReference type="EMBL" id="KZN84930.1"/>
    </source>
</evidence>
<protein>
    <submittedName>
        <fullName evidence="2">Uncharacterized protein</fullName>
    </submittedName>
</protein>
<reference evidence="2" key="1">
    <citation type="journal article" date="2014" name="Genome Announc.">
        <title>Complete sequencing and chromosome-scale genome assembly of the industrial progenitor strain P2niaD18 from the penicillin producer Penicillium chrysogenum.</title>
        <authorList>
            <person name="Specht T."/>
            <person name="Dahlmann T.A."/>
            <person name="Zadra I."/>
            <person name="Kurnsteiner H."/>
            <person name="Kuck U."/>
        </authorList>
    </citation>
    <scope>NUCLEOTIDE SEQUENCE [LARGE SCALE GENOMIC DNA]</scope>
    <source>
        <strain evidence="2">P2niaD18</strain>
    </source>
</reference>
<gene>
    <name evidence="2" type="ORF">EN45_090930</name>
</gene>
<feature type="compositionally biased region" description="Low complexity" evidence="1">
    <location>
        <begin position="220"/>
        <end position="237"/>
    </location>
</feature>
<proteinExistence type="predicted"/>
<dbReference type="PhylomeDB" id="A0A162CQB2"/>
<organism evidence="2">
    <name type="scientific">Penicillium chrysogenum</name>
    <name type="common">Penicillium notatum</name>
    <dbReference type="NCBI Taxonomy" id="5076"/>
    <lineage>
        <taxon>Eukaryota</taxon>
        <taxon>Fungi</taxon>
        <taxon>Dikarya</taxon>
        <taxon>Ascomycota</taxon>
        <taxon>Pezizomycotina</taxon>
        <taxon>Eurotiomycetes</taxon>
        <taxon>Eurotiomycetidae</taxon>
        <taxon>Eurotiales</taxon>
        <taxon>Aspergillaceae</taxon>
        <taxon>Penicillium</taxon>
        <taxon>Penicillium chrysogenum species complex</taxon>
    </lineage>
</organism>
<feature type="compositionally biased region" description="Polar residues" evidence="1">
    <location>
        <begin position="294"/>
        <end position="308"/>
    </location>
</feature>
<name>A0A162CQB2_PENCH</name>
<feature type="compositionally biased region" description="Acidic residues" evidence="1">
    <location>
        <begin position="254"/>
        <end position="280"/>
    </location>
</feature>
<feature type="region of interest" description="Disordered" evidence="1">
    <location>
        <begin position="389"/>
        <end position="432"/>
    </location>
</feature>
<sequence>MDSPEYFISWGSERYVPLQRFEDLQPPRHDLIRYYGEVLDTAQTFTQHFSKRPLKSYDIERSLSKNMGRDPSCWNEDANSASISWLDIVRHGDFEQQSDGSYHCSIQGRVLEFDPQSHDRVEFCRSHAVQISNSGPSHEEVKREARTTLRILTDISGELSDFPRYKRSLENLERALKIRMSELQSILDSMAVSPTSTSPPAQYLTPREPDTAVGSERPRASSPAQSCSSSGSSGSETTSDDDCKRSMDSSSEGSGEDDESEDENTDESPEDNGAEDEDLDGMVREEKRTEDGTSKNGSSQQRNNNSDFEGNVARGDDTVGTSPMPLTGEHKNALSAPHISPPGDIGKARSASAVSLRDFSPSSLPPKTENDVEMNRTSQKDLALDMHKSPPKRLRKGCNTRAGNNRQPNAHACKRRKFTDVSESQKNRKSNCQERSVAVAWMKAHAHEGWNESERARAYESTFGIKRTTTTLKHWMDDPKNSQESRIVELKVPSPRLREILSNDDYRPTTCLSSGNLSLAAYQTLYSE</sequence>
<feature type="region of interest" description="Disordered" evidence="1">
    <location>
        <begin position="191"/>
        <end position="374"/>
    </location>
</feature>
<accession>A0A162CQB2</accession>
<dbReference type="EMBL" id="CM002800">
    <property type="protein sequence ID" value="KZN84930.1"/>
    <property type="molecule type" value="Genomic_DNA"/>
</dbReference>
<feature type="compositionally biased region" description="Basic residues" evidence="1">
    <location>
        <begin position="389"/>
        <end position="398"/>
    </location>
</feature>
<evidence type="ECO:0000256" key="1">
    <source>
        <dbReference type="SAM" id="MobiDB-lite"/>
    </source>
</evidence>